<comment type="caution">
    <text evidence="3">The sequence shown here is derived from an EMBL/GenBank/DDBJ whole genome shotgun (WGS) entry which is preliminary data.</text>
</comment>
<evidence type="ECO:0000256" key="2">
    <source>
        <dbReference type="SAM" id="Phobius"/>
    </source>
</evidence>
<name>A0A9W8Y2P3_9PLEO</name>
<feature type="transmembrane region" description="Helical" evidence="2">
    <location>
        <begin position="69"/>
        <end position="91"/>
    </location>
</feature>
<dbReference type="OrthoDB" id="5421765at2759"/>
<dbReference type="Proteomes" id="UP001140560">
    <property type="component" value="Unassembled WGS sequence"/>
</dbReference>
<keyword evidence="2" id="KW-0472">Membrane</keyword>
<sequence>MSSSAANTLSTFITSKPGEAITSVAPQASQVPATSTGLQSSQSHNSTIPNSTSTAVAQKSNAGLSGGSVAGVAIGMLLAGMLIAGGVFFFLSRRQKKKRAASAAYEMQRAPYNAATASPEKGPTVVGSAVASSFEDLLPQPVADDTITGEVSKIRDNIKNHARTYYHSMPVPAVSIHEPGLRDLATAAGVSASVLSTALSNPSTRQDALRLVLAWVVLSRATGQRDASLLPADLSRLANLIPGRNDINTAHSTLYSKWKTITGALLQQRLGKNAQDPSRAQAFASAITELDSVLAPFVQGSVDSQRRKNLDMILTRTANFAFMLFSQPGSFYLDFSSGYGGLVAFPALVQTIGDQGQVLRPSRVLIEKEVAA</sequence>
<evidence type="ECO:0000256" key="1">
    <source>
        <dbReference type="SAM" id="MobiDB-lite"/>
    </source>
</evidence>
<dbReference type="EMBL" id="JAPEUY010000014">
    <property type="protein sequence ID" value="KAJ4366333.1"/>
    <property type="molecule type" value="Genomic_DNA"/>
</dbReference>
<dbReference type="CDD" id="cd12087">
    <property type="entry name" value="TM_EGFR-like"/>
    <property type="match status" value="1"/>
</dbReference>
<gene>
    <name evidence="3" type="ORF">N0V83_007969</name>
</gene>
<organism evidence="3 4">
    <name type="scientific">Neocucurbitaria cava</name>
    <dbReference type="NCBI Taxonomy" id="798079"/>
    <lineage>
        <taxon>Eukaryota</taxon>
        <taxon>Fungi</taxon>
        <taxon>Dikarya</taxon>
        <taxon>Ascomycota</taxon>
        <taxon>Pezizomycotina</taxon>
        <taxon>Dothideomycetes</taxon>
        <taxon>Pleosporomycetidae</taxon>
        <taxon>Pleosporales</taxon>
        <taxon>Pleosporineae</taxon>
        <taxon>Cucurbitariaceae</taxon>
        <taxon>Neocucurbitaria</taxon>
    </lineage>
</organism>
<keyword evidence="2" id="KW-1133">Transmembrane helix</keyword>
<evidence type="ECO:0000313" key="4">
    <source>
        <dbReference type="Proteomes" id="UP001140560"/>
    </source>
</evidence>
<feature type="region of interest" description="Disordered" evidence="1">
    <location>
        <begin position="27"/>
        <end position="54"/>
    </location>
</feature>
<proteinExistence type="predicted"/>
<reference evidence="3" key="1">
    <citation type="submission" date="2022-10" db="EMBL/GenBank/DDBJ databases">
        <title>Tapping the CABI collections for fungal endophytes: first genome assemblies for Collariella, Neodidymelliopsis, Ascochyta clinopodiicola, Didymella pomorum, Didymosphaeria variabile, Neocosmospora piperis and Neocucurbitaria cava.</title>
        <authorList>
            <person name="Hill R."/>
        </authorList>
    </citation>
    <scope>NUCLEOTIDE SEQUENCE</scope>
    <source>
        <strain evidence="3">IMI 356814</strain>
    </source>
</reference>
<keyword evidence="2" id="KW-0812">Transmembrane</keyword>
<accession>A0A9W8Y2P3</accession>
<evidence type="ECO:0000313" key="3">
    <source>
        <dbReference type="EMBL" id="KAJ4366333.1"/>
    </source>
</evidence>
<dbReference type="AlphaFoldDB" id="A0A9W8Y2P3"/>
<protein>
    <submittedName>
        <fullName evidence="3">Uncharacterized protein</fullName>
    </submittedName>
</protein>
<keyword evidence="4" id="KW-1185">Reference proteome</keyword>